<dbReference type="InterPro" id="IPR000182">
    <property type="entry name" value="GNAT_dom"/>
</dbReference>
<protein>
    <submittedName>
        <fullName evidence="4">GNAT family N-acetyltransferase</fullName>
    </submittedName>
</protein>
<dbReference type="PANTHER" id="PTHR43877:SF2">
    <property type="entry name" value="AMINOALKYLPHOSPHONATE N-ACETYLTRANSFERASE-RELATED"/>
    <property type="match status" value="1"/>
</dbReference>
<accession>A0ABP3DVW1</accession>
<dbReference type="Proteomes" id="UP001500416">
    <property type="component" value="Unassembled WGS sequence"/>
</dbReference>
<dbReference type="InterPro" id="IPR016181">
    <property type="entry name" value="Acyl_CoA_acyltransferase"/>
</dbReference>
<dbReference type="Gene3D" id="3.40.630.30">
    <property type="match status" value="1"/>
</dbReference>
<comment type="caution">
    <text evidence="4">The sequence shown here is derived from an EMBL/GenBank/DDBJ whole genome shotgun (WGS) entry which is preliminary data.</text>
</comment>
<evidence type="ECO:0000256" key="1">
    <source>
        <dbReference type="ARBA" id="ARBA00022679"/>
    </source>
</evidence>
<dbReference type="EMBL" id="BAAABU010000011">
    <property type="protein sequence ID" value="GAA0241955.1"/>
    <property type="molecule type" value="Genomic_DNA"/>
</dbReference>
<dbReference type="RefSeq" id="WP_343935971.1">
    <property type="nucleotide sequence ID" value="NZ_BAAABU010000011.1"/>
</dbReference>
<organism evidence="4 5">
    <name type="scientific">Saccharothrix mutabilis subsp. mutabilis</name>
    <dbReference type="NCBI Taxonomy" id="66855"/>
    <lineage>
        <taxon>Bacteria</taxon>
        <taxon>Bacillati</taxon>
        <taxon>Actinomycetota</taxon>
        <taxon>Actinomycetes</taxon>
        <taxon>Pseudonocardiales</taxon>
        <taxon>Pseudonocardiaceae</taxon>
        <taxon>Saccharothrix</taxon>
    </lineage>
</organism>
<gene>
    <name evidence="4" type="ORF">GCM10010492_46470</name>
</gene>
<evidence type="ECO:0000259" key="3">
    <source>
        <dbReference type="PROSITE" id="PS51186"/>
    </source>
</evidence>
<keyword evidence="1" id="KW-0808">Transferase</keyword>
<dbReference type="PANTHER" id="PTHR43877">
    <property type="entry name" value="AMINOALKYLPHOSPHONATE N-ACETYLTRANSFERASE-RELATED-RELATED"/>
    <property type="match status" value="1"/>
</dbReference>
<proteinExistence type="predicted"/>
<sequence>MGIVIRTPSQDDMAAVAEVHFRSRRSYYEGHLPEAELAAWEADVRAKGYRLDRFPERVWQVAEEDGEVIGFALVTPDGKLWQLQVDPPHWGRGVGFALHGWCVAQFRGMGVATGRLDVFAENHRARRFYERRGWREVGRDDDHVLMELDIQPGGSPRVGADSA</sequence>
<feature type="domain" description="N-acetyltransferase" evidence="3">
    <location>
        <begin position="3"/>
        <end position="151"/>
    </location>
</feature>
<evidence type="ECO:0000313" key="5">
    <source>
        <dbReference type="Proteomes" id="UP001500416"/>
    </source>
</evidence>
<keyword evidence="2" id="KW-0012">Acyltransferase</keyword>
<dbReference type="CDD" id="cd04301">
    <property type="entry name" value="NAT_SF"/>
    <property type="match status" value="1"/>
</dbReference>
<dbReference type="Pfam" id="PF00583">
    <property type="entry name" value="Acetyltransf_1"/>
    <property type="match status" value="1"/>
</dbReference>
<dbReference type="PROSITE" id="PS51186">
    <property type="entry name" value="GNAT"/>
    <property type="match status" value="1"/>
</dbReference>
<name>A0ABP3DVW1_9PSEU</name>
<reference evidence="5" key="1">
    <citation type="journal article" date="2019" name="Int. J. Syst. Evol. Microbiol.">
        <title>The Global Catalogue of Microorganisms (GCM) 10K type strain sequencing project: providing services to taxonomists for standard genome sequencing and annotation.</title>
        <authorList>
            <consortium name="The Broad Institute Genomics Platform"/>
            <consortium name="The Broad Institute Genome Sequencing Center for Infectious Disease"/>
            <person name="Wu L."/>
            <person name="Ma J."/>
        </authorList>
    </citation>
    <scope>NUCLEOTIDE SEQUENCE [LARGE SCALE GENOMIC DNA]</scope>
    <source>
        <strain evidence="5">JCM 3380</strain>
    </source>
</reference>
<dbReference type="SUPFAM" id="SSF55729">
    <property type="entry name" value="Acyl-CoA N-acyltransferases (Nat)"/>
    <property type="match status" value="1"/>
</dbReference>
<evidence type="ECO:0000256" key="2">
    <source>
        <dbReference type="ARBA" id="ARBA00023315"/>
    </source>
</evidence>
<evidence type="ECO:0000313" key="4">
    <source>
        <dbReference type="EMBL" id="GAA0241955.1"/>
    </source>
</evidence>
<dbReference type="InterPro" id="IPR050832">
    <property type="entry name" value="Bact_Acetyltransf"/>
</dbReference>
<keyword evidence="5" id="KW-1185">Reference proteome</keyword>